<dbReference type="AlphaFoldDB" id="A0A0F9I313"/>
<name>A0A0F9I313_9ZZZZ</name>
<organism evidence="1">
    <name type="scientific">marine sediment metagenome</name>
    <dbReference type="NCBI Taxonomy" id="412755"/>
    <lineage>
        <taxon>unclassified sequences</taxon>
        <taxon>metagenomes</taxon>
        <taxon>ecological metagenomes</taxon>
    </lineage>
</organism>
<evidence type="ECO:0000313" key="1">
    <source>
        <dbReference type="EMBL" id="KKM21957.1"/>
    </source>
</evidence>
<accession>A0A0F9I313</accession>
<dbReference type="EMBL" id="LAZR01013437">
    <property type="protein sequence ID" value="KKM21957.1"/>
    <property type="molecule type" value="Genomic_DNA"/>
</dbReference>
<proteinExistence type="predicted"/>
<comment type="caution">
    <text evidence="1">The sequence shown here is derived from an EMBL/GenBank/DDBJ whole genome shotgun (WGS) entry which is preliminary data.</text>
</comment>
<reference evidence="1" key="1">
    <citation type="journal article" date="2015" name="Nature">
        <title>Complex archaea that bridge the gap between prokaryotes and eukaryotes.</title>
        <authorList>
            <person name="Spang A."/>
            <person name="Saw J.H."/>
            <person name="Jorgensen S.L."/>
            <person name="Zaremba-Niedzwiedzka K."/>
            <person name="Martijn J."/>
            <person name="Lind A.E."/>
            <person name="van Eijk R."/>
            <person name="Schleper C."/>
            <person name="Guy L."/>
            <person name="Ettema T.J."/>
        </authorList>
    </citation>
    <scope>NUCLEOTIDE SEQUENCE</scope>
</reference>
<sequence length="51" mass="5737">MRPCTGIHGICPPLCKWAELNDGTYSLEDVEMFNQTMNQMIADYKASVANK</sequence>
<gene>
    <name evidence="1" type="ORF">LCGC14_1630200</name>
</gene>
<protein>
    <submittedName>
        <fullName evidence="1">Uncharacterized protein</fullName>
    </submittedName>
</protein>